<dbReference type="AlphaFoldDB" id="A0A175JIP6"/>
<comment type="similarity">
    <text evidence="5">Belongs to the adaptor complexes large subunit family.</text>
</comment>
<dbReference type="Proteomes" id="UP000078387">
    <property type="component" value="Unassembled WGS sequence"/>
</dbReference>
<dbReference type="InterPro" id="IPR016024">
    <property type="entry name" value="ARM-type_fold"/>
</dbReference>
<dbReference type="InterPro" id="IPR002553">
    <property type="entry name" value="Clathrin/coatomer_adapt-like_N"/>
</dbReference>
<evidence type="ECO:0000256" key="4">
    <source>
        <dbReference type="ARBA" id="ARBA00023136"/>
    </source>
</evidence>
<dbReference type="PANTHER" id="PTHR22780">
    <property type="entry name" value="ADAPTIN, ALPHA/GAMMA/EPSILON"/>
    <property type="match status" value="1"/>
</dbReference>
<evidence type="ECO:0000313" key="8">
    <source>
        <dbReference type="Proteomes" id="UP000078387"/>
    </source>
</evidence>
<dbReference type="VEuPathDB" id="AmoebaDB:EHI7A_145470"/>
<dbReference type="GO" id="GO:0035615">
    <property type="term" value="F:clathrin adaptor activity"/>
    <property type="evidence" value="ECO:0007669"/>
    <property type="project" value="InterPro"/>
</dbReference>
<dbReference type="GO" id="GO:0072583">
    <property type="term" value="P:clathrin-dependent endocytosis"/>
    <property type="evidence" value="ECO:0007669"/>
    <property type="project" value="InterPro"/>
</dbReference>
<evidence type="ECO:0000313" key="7">
    <source>
        <dbReference type="EMBL" id="GAT93569.1"/>
    </source>
</evidence>
<dbReference type="InterPro" id="IPR017104">
    <property type="entry name" value="AP2_complex_asu"/>
</dbReference>
<dbReference type="Gene3D" id="1.25.10.10">
    <property type="entry name" value="Leucine-rich Repeat Variant"/>
    <property type="match status" value="1"/>
</dbReference>
<keyword evidence="5" id="KW-0254">Endocytosis</keyword>
<dbReference type="Pfam" id="PF01602">
    <property type="entry name" value="Adaptin_N"/>
    <property type="match status" value="1"/>
</dbReference>
<proteinExistence type="inferred from homology"/>
<comment type="caution">
    <text evidence="7">The sequence shown here is derived from an EMBL/GenBank/DDBJ whole genome shotgun (WGS) entry which is preliminary data.</text>
</comment>
<reference evidence="7 8" key="1">
    <citation type="submission" date="2016-05" db="EMBL/GenBank/DDBJ databases">
        <title>First whole genome sequencing of Entamoeba histolytica HM1:IMSS-clone-6.</title>
        <authorList>
            <person name="Mukherjee Avik.K."/>
            <person name="Izumyama S."/>
            <person name="Nakada-Tsukui K."/>
            <person name="Nozaki T."/>
        </authorList>
    </citation>
    <scope>NUCLEOTIDE SEQUENCE [LARGE SCALE GENOMIC DNA]</scope>
    <source>
        <strain evidence="7 8">HM1:IMSS clone 6</strain>
    </source>
</reference>
<accession>A0A175JIP6</accession>
<dbReference type="SUPFAM" id="SSF48371">
    <property type="entry name" value="ARM repeat"/>
    <property type="match status" value="1"/>
</dbReference>
<dbReference type="EMBL" id="BDEQ01000001">
    <property type="protein sequence ID" value="GAT93569.1"/>
    <property type="molecule type" value="Genomic_DNA"/>
</dbReference>
<dbReference type="InterPro" id="IPR011989">
    <property type="entry name" value="ARM-like"/>
</dbReference>
<dbReference type="PIRSF" id="PIRSF037091">
    <property type="entry name" value="AP2_complex_alpha"/>
    <property type="match status" value="1"/>
</dbReference>
<dbReference type="InterPro" id="IPR013041">
    <property type="entry name" value="Clathrin_app_Ig-like_sf"/>
</dbReference>
<dbReference type="GO" id="GO:0030122">
    <property type="term" value="C:AP-2 adaptor complex"/>
    <property type="evidence" value="ECO:0007669"/>
    <property type="project" value="InterPro"/>
</dbReference>
<evidence type="ECO:0000256" key="2">
    <source>
        <dbReference type="ARBA" id="ARBA00022448"/>
    </source>
</evidence>
<dbReference type="SUPFAM" id="SSF49348">
    <property type="entry name" value="Clathrin adaptor appendage domain"/>
    <property type="match status" value="1"/>
</dbReference>
<sequence>MDRSKVFNKGIYEFTNKIEEYNLESENEIVKCEMALIRKELKEKKIKKKKRRLNAIKMIYINILGYEVDVGFIEIIELLSSNKFLDKQIGYLAFQMLYSNVPESSRMIINTLQHDLDNSNECIISNALTVISSIANIEIIDSLAPTIIKLCIGFNEDSIKKRAIVTLSKLYKIQPNIIIINPNFMKIIEKQINYEMDLGLINSIVLLLSEIIKKNPIIVQPFGNKLVNILYNLIHQKINKEIEYHEIISPWLQISLFKLLSKIKLDSTTNFMFWELVKFTLKYYENLKEKLHSKIHKKYILMALLFEIASIIIKNEQEQYFNYLLPLLIQLIKEKDINIQCLSLDIFILLGENHYKYVCQKYLIDIIKCLESSDITIKRRTIEVLYSLCTKNNIRNIVQHFLLLLKKSENELKEELVIKISLLTELDNKQDDWYIDTILTTLCLGSEFIRLEISDQIIHSIKNNSHSAIQKIIQILLNGFGNEVFLQISCIIIGEFTESLKHFENKVALYLINQLPFVNTMTKRLILTCLIKLAKEFDCIKPICYKACQMMLSNIDVEVQQRAYEYISIIKNNNYDIAITHLPEKTSYEQNNNKTESYDTKKDDDQFLNQNISQQIHSYKNVNTKSINITSSNQKNYKGCIFFHSNSTLELEKKVKYIHKKLLTQNEGIIFQDNYIQIGIRINCSSTVETALYFGNIKDQILPVQLNIQTENGLPYIIQNNSFTLQPKKQQQILCKFEAKQIFLQAPILQFSYLSNNKLNQCSLSLPITLLRFAQPLKFPKQIDFLKNCFFKTTVQTSLKLLELQKILMSLNFKPLPSSSQLIYTTMIINIPIIVLINTSNSLSKMEIASSQMSMSQIIMDLLSYILSNNC</sequence>
<dbReference type="VEuPathDB" id="AmoebaDB:EHI_153240"/>
<evidence type="ECO:0000256" key="5">
    <source>
        <dbReference type="PIRNR" id="PIRNR037091"/>
    </source>
</evidence>
<comment type="subcellular location">
    <subcellularLocation>
        <location evidence="1">Endomembrane system</location>
        <topology evidence="1">Peripheral membrane protein</topology>
    </subcellularLocation>
    <subcellularLocation>
        <location evidence="5">Membrane</location>
        <location evidence="5">Coated pit</location>
    </subcellularLocation>
</comment>
<keyword evidence="2 5" id="KW-0813">Transport</keyword>
<protein>
    <recommendedName>
        <fullName evidence="5">AP-2 complex subunit alpha</fullName>
    </recommendedName>
</protein>
<evidence type="ECO:0000259" key="6">
    <source>
        <dbReference type="Pfam" id="PF01602"/>
    </source>
</evidence>
<feature type="domain" description="Clathrin/coatomer adaptor adaptin-like N-terminal" evidence="6">
    <location>
        <begin position="28"/>
        <end position="572"/>
    </location>
</feature>
<dbReference type="GO" id="GO:0006886">
    <property type="term" value="P:intracellular protein transport"/>
    <property type="evidence" value="ECO:0007669"/>
    <property type="project" value="UniProtKB-UniRule"/>
</dbReference>
<keyword evidence="3 5" id="KW-0653">Protein transport</keyword>
<organism evidence="7 8">
    <name type="scientific">Entamoeba histolytica</name>
    <dbReference type="NCBI Taxonomy" id="5759"/>
    <lineage>
        <taxon>Eukaryota</taxon>
        <taxon>Amoebozoa</taxon>
        <taxon>Evosea</taxon>
        <taxon>Archamoebae</taxon>
        <taxon>Mastigamoebida</taxon>
        <taxon>Entamoebidae</taxon>
        <taxon>Entamoeba</taxon>
    </lineage>
</organism>
<dbReference type="InterPro" id="IPR050840">
    <property type="entry name" value="Adaptor_Complx_Large_Subunit"/>
</dbReference>
<keyword evidence="4 5" id="KW-0472">Membrane</keyword>
<dbReference type="VEuPathDB" id="AmoebaDB:EHI8A_164500"/>
<name>A0A175JIP6_ENTHI</name>
<keyword evidence="5" id="KW-0168">Coated pit</keyword>
<gene>
    <name evidence="7" type="ORF">CL6EHI_014390</name>
</gene>
<dbReference type="Gene3D" id="2.60.40.1230">
    <property type="match status" value="1"/>
</dbReference>
<evidence type="ECO:0000256" key="1">
    <source>
        <dbReference type="ARBA" id="ARBA00004184"/>
    </source>
</evidence>
<dbReference type="VEuPathDB" id="AmoebaDB:EHI5A_018750"/>
<evidence type="ECO:0000256" key="3">
    <source>
        <dbReference type="ARBA" id="ARBA00022927"/>
    </source>
</evidence>
<comment type="function">
    <text evidence="5">Adaptins are components of the adaptor complexes which link clathrin to receptors in coated vesicles. Clathrin-associated protein complexes are believed to interact with the cytoplasmic tails of membrane proteins, leading to their selection and concentration.</text>
</comment>
<dbReference type="VEuPathDB" id="AmoebaDB:KM1_174660"/>